<reference evidence="2 3" key="1">
    <citation type="submission" date="2023-08" db="EMBL/GenBank/DDBJ databases">
        <title>Implementing the SeqCode for naming new Mesorhizobium species isolated from Vachellia karroo root nodules.</title>
        <authorList>
            <person name="Van Lill M."/>
        </authorList>
    </citation>
    <scope>NUCLEOTIDE SEQUENCE [LARGE SCALE GENOMIC DNA]</scope>
    <source>
        <strain evidence="2 3">VK2B</strain>
    </source>
</reference>
<gene>
    <name evidence="2" type="ORF">RFM52_28890</name>
</gene>
<comment type="caution">
    <text evidence="2">The sequence shown here is derived from an EMBL/GenBank/DDBJ whole genome shotgun (WGS) entry which is preliminary data.</text>
</comment>
<sequence length="68" mass="7516">MIGGNDGKTRHAENGNAAQPAKSDVELLALRLAKDTDISEDDARELIKLIGTDWTSLVREARFLKSRH</sequence>
<protein>
    <recommendedName>
        <fullName evidence="4">DUF3606 domain-containing protein</fullName>
    </recommendedName>
</protein>
<evidence type="ECO:0000313" key="3">
    <source>
        <dbReference type="Proteomes" id="UP001280156"/>
    </source>
</evidence>
<evidence type="ECO:0000313" key="2">
    <source>
        <dbReference type="EMBL" id="MDX8489195.1"/>
    </source>
</evidence>
<name>A0ABU4YQC9_9HYPH</name>
<organism evidence="2 3">
    <name type="scientific">Mesorhizobium humile</name>
    <dbReference type="NCBI Taxonomy" id="3072313"/>
    <lineage>
        <taxon>Bacteria</taxon>
        <taxon>Pseudomonadati</taxon>
        <taxon>Pseudomonadota</taxon>
        <taxon>Alphaproteobacteria</taxon>
        <taxon>Hyphomicrobiales</taxon>
        <taxon>Phyllobacteriaceae</taxon>
        <taxon>Mesorhizobium</taxon>
    </lineage>
</organism>
<keyword evidence="3" id="KW-1185">Reference proteome</keyword>
<dbReference type="RefSeq" id="WP_320327891.1">
    <property type="nucleotide sequence ID" value="NZ_JAVIIV010000028.1"/>
</dbReference>
<accession>A0ABU4YQC9</accession>
<evidence type="ECO:0000256" key="1">
    <source>
        <dbReference type="SAM" id="MobiDB-lite"/>
    </source>
</evidence>
<dbReference type="Proteomes" id="UP001280156">
    <property type="component" value="Unassembled WGS sequence"/>
</dbReference>
<feature type="region of interest" description="Disordered" evidence="1">
    <location>
        <begin position="1"/>
        <end position="22"/>
    </location>
</feature>
<proteinExistence type="predicted"/>
<dbReference type="EMBL" id="JAVIIV010000028">
    <property type="protein sequence ID" value="MDX8489195.1"/>
    <property type="molecule type" value="Genomic_DNA"/>
</dbReference>
<evidence type="ECO:0008006" key="4">
    <source>
        <dbReference type="Google" id="ProtNLM"/>
    </source>
</evidence>